<dbReference type="PANTHER" id="PTHR47336">
    <property type="entry name" value="TRANSCRIPTION FACTOR HMS1-RELATED"/>
    <property type="match status" value="1"/>
</dbReference>
<feature type="region of interest" description="Disordered" evidence="2">
    <location>
        <begin position="258"/>
        <end position="281"/>
    </location>
</feature>
<sequence length="1247" mass="136540">MDTTTASWDFAPAVPDNPDEWEDWLRMDFADDPVSPNSSTKTSNNSPMQDINFNADQFPPLNVDETLAPPLIVGDDANFGDFSFADAAFDFGPAQPNTKTDDLPFLFGAESSNLQPLVDHLHTGPKEASPSSSSLWPPIGQNINAPQQGELLAPIILGSNDYPASGPASVSSTSQHRSSPASTSHARTSVSSISPAPEQAEQPAKKKGGRKRKVSNSDEEQQSPEDGGPPIKKTSHNVIEKRYRNNLNDKIAELRDSVPSLRAMSRPSGNDDSEDLEGLTPAHKLNKATVLAKATEYIKHLEKRAKTQADELTQLKTRMANMEKVMARSATANQHAGILTPAIARSRQGSIASQAPRRIQQDQYMQQHSQPAYEPQETLVEPGQNNLVNAQGAGNGFVGKLMVGSLAALMVMEGFHEQEQDSHSTSGRGLFAAPVHLIKRGQFLRSPSHAAYGSSAQAALPLLKTFLVFGAFIYILLPLLRFKPQPKQKHSIRICLTAAPSLASPVEVRRKAWLTAVQSVWMPRHFLLEVVSVTCKMIMLSLRRLVGSEFYSRVSGKTPDDEAARIKAWDIAIDAQLAGGDAEVSYYRLLLTLMASGTLPDSPIRLMQKAVHFRIFFWEVANAGYGNMFMFGDFTAKVGRIYWDSARKQQHALAAGEYTEKQIADDKIEKLPDYLAELIELDCDDVLTDEMIQRAYNLAWNRPSAEKTIPNQTMNSVVEDHAIRSPLDAVAAWFANMTVDAALTRALDSDTKTATDVQYLIDLANKTAPPASATQTRAHVAKAVLLDSGRAAHIIAALDTLPTVTSTDGLDMPSNMITHTPISPDTHSALTLAKILSIVSPTNPTPARVHAASVLSSMHLMPNRITLLTAVAAYKVLSAFSSDALLFNSGKVGLDDMAGNLRVWIGTRAAKTAGLTREQKAAIVESCLGVSKRVGGWKDEEEKDSGRFKMENVSPSKSLVEDPEDTRHRDGYGYWVLWRVNGVLPDVVSPMSAILAYEQQNSIPIGWINTAISASGKTGSWAKLERGQTSLDTSFFSAFTSDLCDEKLWRNFYIKYLEKSRKESTAQAAEEALFNAPAAPKIDGEKLFWEMMTVSRKPDPYMWPALQKLRKHAEEKGYILAALSNTSIFPSGHEFNSSTSPDGVFHSQLRGLFDLFVSSAHVGMRKPDEEIYHYTIDALDKLARERGDKDGVAAGDVVFFDDIGTNLRTGRKVGMRTVKVELGRADKAVAELERLTGLTLKGESAKL</sequence>
<feature type="region of interest" description="Disordered" evidence="2">
    <location>
        <begin position="164"/>
        <end position="237"/>
    </location>
</feature>
<keyword evidence="1" id="KW-0175">Coiled coil</keyword>
<dbReference type="Gene3D" id="3.40.50.1000">
    <property type="entry name" value="HAD superfamily/HAD-like"/>
    <property type="match status" value="1"/>
</dbReference>
<dbReference type="GO" id="GO:0045944">
    <property type="term" value="P:positive regulation of transcription by RNA polymerase II"/>
    <property type="evidence" value="ECO:0007669"/>
    <property type="project" value="InterPro"/>
</dbReference>
<dbReference type="InterPro" id="IPR019006">
    <property type="entry name" value="Sre1_C"/>
</dbReference>
<dbReference type="Pfam" id="PF09427">
    <property type="entry name" value="DUF2014"/>
    <property type="match status" value="1"/>
</dbReference>
<feature type="region of interest" description="Disordered" evidence="2">
    <location>
        <begin position="117"/>
        <end position="145"/>
    </location>
</feature>
<feature type="compositionally biased region" description="Polar residues" evidence="2">
    <location>
        <begin position="129"/>
        <end position="145"/>
    </location>
</feature>
<comment type="caution">
    <text evidence="4">The sequence shown here is derived from an EMBL/GenBank/DDBJ whole genome shotgun (WGS) entry which is preliminary data.</text>
</comment>
<dbReference type="InterPro" id="IPR023214">
    <property type="entry name" value="HAD_sf"/>
</dbReference>
<dbReference type="InterPro" id="IPR036412">
    <property type="entry name" value="HAD-like_sf"/>
</dbReference>
<dbReference type="OrthoDB" id="2133190at2759"/>
<dbReference type="Proteomes" id="UP000745764">
    <property type="component" value="Unassembled WGS sequence"/>
</dbReference>
<accession>A0A9N8PSF7</accession>
<dbReference type="Gene3D" id="1.10.150.240">
    <property type="entry name" value="Putative phosphatase, domain 2"/>
    <property type="match status" value="1"/>
</dbReference>
<organism evidence="4 5">
    <name type="scientific">Aureobasidium uvarum</name>
    <dbReference type="NCBI Taxonomy" id="2773716"/>
    <lineage>
        <taxon>Eukaryota</taxon>
        <taxon>Fungi</taxon>
        <taxon>Dikarya</taxon>
        <taxon>Ascomycota</taxon>
        <taxon>Pezizomycotina</taxon>
        <taxon>Dothideomycetes</taxon>
        <taxon>Dothideomycetidae</taxon>
        <taxon>Dothideales</taxon>
        <taxon>Saccotheciaceae</taxon>
        <taxon>Aureobasidium</taxon>
    </lineage>
</organism>
<feature type="region of interest" description="Disordered" evidence="2">
    <location>
        <begin position="941"/>
        <end position="964"/>
    </location>
</feature>
<gene>
    <name evidence="4" type="ORF">AWRI4620_LOCUS3381</name>
</gene>
<dbReference type="EMBL" id="CAINUL010000003">
    <property type="protein sequence ID" value="CAD0109126.1"/>
    <property type="molecule type" value="Genomic_DNA"/>
</dbReference>
<dbReference type="InterPro" id="IPR052099">
    <property type="entry name" value="Regulatory_TF_Diverse"/>
</dbReference>
<name>A0A9N8PSF7_9PEZI</name>
<feature type="compositionally biased region" description="Polar residues" evidence="2">
    <location>
        <begin position="168"/>
        <end position="194"/>
    </location>
</feature>
<dbReference type="GO" id="GO:0032933">
    <property type="term" value="P:SREBP signaling pathway"/>
    <property type="evidence" value="ECO:0007669"/>
    <property type="project" value="InterPro"/>
</dbReference>
<evidence type="ECO:0000259" key="3">
    <source>
        <dbReference type="PROSITE" id="PS50888"/>
    </source>
</evidence>
<dbReference type="PANTHER" id="PTHR47336:SF2">
    <property type="entry name" value="TRANSCRIPTION FACTOR HMS1-RELATED"/>
    <property type="match status" value="1"/>
</dbReference>
<evidence type="ECO:0000313" key="4">
    <source>
        <dbReference type="EMBL" id="CAD0109126.1"/>
    </source>
</evidence>
<feature type="domain" description="BHLH" evidence="3">
    <location>
        <begin position="231"/>
        <end position="301"/>
    </location>
</feature>
<dbReference type="SUPFAM" id="SSF47459">
    <property type="entry name" value="HLH, helix-loop-helix DNA-binding domain"/>
    <property type="match status" value="1"/>
</dbReference>
<dbReference type="GO" id="GO:0046983">
    <property type="term" value="F:protein dimerization activity"/>
    <property type="evidence" value="ECO:0007669"/>
    <property type="project" value="InterPro"/>
</dbReference>
<dbReference type="SUPFAM" id="SSF56784">
    <property type="entry name" value="HAD-like"/>
    <property type="match status" value="1"/>
</dbReference>
<dbReference type="InterPro" id="IPR036638">
    <property type="entry name" value="HLH_DNA-bd_sf"/>
</dbReference>
<protein>
    <recommendedName>
        <fullName evidence="3">BHLH domain-containing protein</fullName>
    </recommendedName>
</protein>
<reference evidence="4" key="1">
    <citation type="submission" date="2020-06" db="EMBL/GenBank/DDBJ databases">
        <authorList>
            <person name="Onetto C."/>
        </authorList>
    </citation>
    <scope>NUCLEOTIDE SEQUENCE</scope>
</reference>
<dbReference type="Pfam" id="PF00010">
    <property type="entry name" value="HLH"/>
    <property type="match status" value="1"/>
</dbReference>
<evidence type="ECO:0000256" key="1">
    <source>
        <dbReference type="SAM" id="Coils"/>
    </source>
</evidence>
<feature type="compositionally biased region" description="Basic and acidic residues" evidence="2">
    <location>
        <begin position="941"/>
        <end position="950"/>
    </location>
</feature>
<dbReference type="PROSITE" id="PS50888">
    <property type="entry name" value="BHLH"/>
    <property type="match status" value="1"/>
</dbReference>
<feature type="coiled-coil region" evidence="1">
    <location>
        <begin position="291"/>
        <end position="325"/>
    </location>
</feature>
<feature type="region of interest" description="Disordered" evidence="2">
    <location>
        <begin position="1"/>
        <end position="57"/>
    </location>
</feature>
<keyword evidence="5" id="KW-1185">Reference proteome</keyword>
<feature type="compositionally biased region" description="Low complexity" evidence="2">
    <location>
        <begin position="35"/>
        <end position="47"/>
    </location>
</feature>
<evidence type="ECO:0000256" key="2">
    <source>
        <dbReference type="SAM" id="MobiDB-lite"/>
    </source>
</evidence>
<dbReference type="CDD" id="cd11399">
    <property type="entry name" value="bHLHzip_scHMS1_like"/>
    <property type="match status" value="1"/>
</dbReference>
<dbReference type="SMART" id="SM00353">
    <property type="entry name" value="HLH"/>
    <property type="match status" value="1"/>
</dbReference>
<evidence type="ECO:0000313" key="5">
    <source>
        <dbReference type="Proteomes" id="UP000745764"/>
    </source>
</evidence>
<dbReference type="InterPro" id="IPR011598">
    <property type="entry name" value="bHLH_dom"/>
</dbReference>
<proteinExistence type="predicted"/>
<dbReference type="InterPro" id="IPR023198">
    <property type="entry name" value="PGP-like_dom2"/>
</dbReference>
<dbReference type="AlphaFoldDB" id="A0A9N8PSF7"/>
<feature type="compositionally biased region" description="Basic residues" evidence="2">
    <location>
        <begin position="205"/>
        <end position="214"/>
    </location>
</feature>
<dbReference type="CDD" id="cd02603">
    <property type="entry name" value="HAD_sEH-N_like"/>
    <property type="match status" value="1"/>
</dbReference>
<dbReference type="Gene3D" id="4.10.280.10">
    <property type="entry name" value="Helix-loop-helix DNA-binding domain"/>
    <property type="match status" value="1"/>
</dbReference>